<accession>A0A0D3J7W9</accession>
<evidence type="ECO:0000313" key="2">
    <source>
        <dbReference type="EnsemblProtists" id="EOD19604"/>
    </source>
</evidence>
<dbReference type="GeneID" id="17265105"/>
<feature type="region of interest" description="Disordered" evidence="1">
    <location>
        <begin position="520"/>
        <end position="539"/>
    </location>
</feature>
<feature type="region of interest" description="Disordered" evidence="1">
    <location>
        <begin position="468"/>
        <end position="502"/>
    </location>
</feature>
<name>A0A0D3J7W9_EMIH1</name>
<reference evidence="2" key="2">
    <citation type="submission" date="2024-10" db="UniProtKB">
        <authorList>
            <consortium name="EnsemblProtists"/>
        </authorList>
    </citation>
    <scope>IDENTIFICATION</scope>
</reference>
<feature type="compositionally biased region" description="Gly residues" evidence="1">
    <location>
        <begin position="261"/>
        <end position="277"/>
    </location>
</feature>
<dbReference type="AlphaFoldDB" id="A0A0D3J7W9"/>
<dbReference type="STRING" id="2903.R1EFG9"/>
<feature type="compositionally biased region" description="Basic and acidic residues" evidence="1">
    <location>
        <begin position="484"/>
        <end position="496"/>
    </location>
</feature>
<feature type="region of interest" description="Disordered" evidence="1">
    <location>
        <begin position="261"/>
        <end position="284"/>
    </location>
</feature>
<dbReference type="SUPFAM" id="SSF53335">
    <property type="entry name" value="S-adenosyl-L-methionine-dependent methyltransferases"/>
    <property type="match status" value="1"/>
</dbReference>
<evidence type="ECO:0000313" key="3">
    <source>
        <dbReference type="Proteomes" id="UP000013827"/>
    </source>
</evidence>
<dbReference type="Gene3D" id="3.40.50.150">
    <property type="entry name" value="Vaccinia Virus protein VP39"/>
    <property type="match status" value="1"/>
</dbReference>
<feature type="region of interest" description="Disordered" evidence="1">
    <location>
        <begin position="597"/>
        <end position="672"/>
    </location>
</feature>
<organism evidence="2 3">
    <name type="scientific">Emiliania huxleyi (strain CCMP1516)</name>
    <dbReference type="NCBI Taxonomy" id="280463"/>
    <lineage>
        <taxon>Eukaryota</taxon>
        <taxon>Haptista</taxon>
        <taxon>Haptophyta</taxon>
        <taxon>Prymnesiophyceae</taxon>
        <taxon>Isochrysidales</taxon>
        <taxon>Noelaerhabdaceae</taxon>
        <taxon>Emiliania</taxon>
    </lineage>
</organism>
<protein>
    <submittedName>
        <fullName evidence="2">Uncharacterized protein</fullName>
    </submittedName>
</protein>
<dbReference type="KEGG" id="ehx:EMIHUDRAFT_102241"/>
<reference evidence="3" key="1">
    <citation type="journal article" date="2013" name="Nature">
        <title>Pan genome of the phytoplankton Emiliania underpins its global distribution.</title>
        <authorList>
            <person name="Read B.A."/>
            <person name="Kegel J."/>
            <person name="Klute M.J."/>
            <person name="Kuo A."/>
            <person name="Lefebvre S.C."/>
            <person name="Maumus F."/>
            <person name="Mayer C."/>
            <person name="Miller J."/>
            <person name="Monier A."/>
            <person name="Salamov A."/>
            <person name="Young J."/>
            <person name="Aguilar M."/>
            <person name="Claverie J.M."/>
            <person name="Frickenhaus S."/>
            <person name="Gonzalez K."/>
            <person name="Herman E.K."/>
            <person name="Lin Y.C."/>
            <person name="Napier J."/>
            <person name="Ogata H."/>
            <person name="Sarno A.F."/>
            <person name="Shmutz J."/>
            <person name="Schroeder D."/>
            <person name="de Vargas C."/>
            <person name="Verret F."/>
            <person name="von Dassow P."/>
            <person name="Valentin K."/>
            <person name="Van de Peer Y."/>
            <person name="Wheeler G."/>
            <person name="Dacks J.B."/>
            <person name="Delwiche C.F."/>
            <person name="Dyhrman S.T."/>
            <person name="Glockner G."/>
            <person name="John U."/>
            <person name="Richards T."/>
            <person name="Worden A.Z."/>
            <person name="Zhang X."/>
            <person name="Grigoriev I.V."/>
            <person name="Allen A.E."/>
            <person name="Bidle K."/>
            <person name="Borodovsky M."/>
            <person name="Bowler C."/>
            <person name="Brownlee C."/>
            <person name="Cock J.M."/>
            <person name="Elias M."/>
            <person name="Gladyshev V.N."/>
            <person name="Groth M."/>
            <person name="Guda C."/>
            <person name="Hadaegh A."/>
            <person name="Iglesias-Rodriguez M.D."/>
            <person name="Jenkins J."/>
            <person name="Jones B.M."/>
            <person name="Lawson T."/>
            <person name="Leese F."/>
            <person name="Lindquist E."/>
            <person name="Lobanov A."/>
            <person name="Lomsadze A."/>
            <person name="Malik S.B."/>
            <person name="Marsh M.E."/>
            <person name="Mackinder L."/>
            <person name="Mock T."/>
            <person name="Mueller-Roeber B."/>
            <person name="Pagarete A."/>
            <person name="Parker M."/>
            <person name="Probert I."/>
            <person name="Quesneville H."/>
            <person name="Raines C."/>
            <person name="Rensing S.A."/>
            <person name="Riano-Pachon D.M."/>
            <person name="Richier S."/>
            <person name="Rokitta S."/>
            <person name="Shiraiwa Y."/>
            <person name="Soanes D.M."/>
            <person name="van der Giezen M."/>
            <person name="Wahlund T.M."/>
            <person name="Williams B."/>
            <person name="Wilson W."/>
            <person name="Wolfe G."/>
            <person name="Wurch L.L."/>
        </authorList>
    </citation>
    <scope>NUCLEOTIDE SEQUENCE</scope>
</reference>
<dbReference type="RefSeq" id="XP_005772033.1">
    <property type="nucleotide sequence ID" value="XM_005771976.1"/>
</dbReference>
<dbReference type="Proteomes" id="UP000013827">
    <property type="component" value="Unassembled WGS sequence"/>
</dbReference>
<feature type="compositionally biased region" description="Acidic residues" evidence="1">
    <location>
        <begin position="650"/>
        <end position="659"/>
    </location>
</feature>
<dbReference type="HOGENOM" id="CLU_409077_0_0_1"/>
<dbReference type="InterPro" id="IPR029063">
    <property type="entry name" value="SAM-dependent_MTases_sf"/>
</dbReference>
<proteinExistence type="predicted"/>
<dbReference type="EnsemblProtists" id="EOD19604">
    <property type="protein sequence ID" value="EOD19604"/>
    <property type="gene ID" value="EMIHUDRAFT_102241"/>
</dbReference>
<sequence>MRLPSTLAVASEPSRFTPLESWDLESGGFRPLAPGLWLLRGERSHLPEGACRLLRPVARAASLERLLRSAASSSQQIPARWRLRFLARDGGRAAPLAGGPRSEMAAEASDILCTAARALPGEPALQGPSPLLLLVRTPRLWYLALDVTVSRQRSEAEEAWRLRPYSFCSATDLRLARLAVSLAAAHRAAGDNGALLDPCCGSGGILFAARLAGLRAVGLDRNPTAVEGATANMAAVDALLDGSNGSGGGGGGCGGGGSGGSGGGGGGGGSGGGGSGGSSVLEHDCRNPLPREAVVSNLPWGRNTRLPHAEYLSSLLAPLASSLPGATFCLVTAEPLEPATLAATNLAPRRVEAVGRRCVLSLLEPAGPGQGAVPDAAGARVGAASASGGGGGGGDAAERGEVLVGGGLRSAAGSPSLRVRLVAGALIERGLGLGQSEWENFSAVVEVVEVVEWRVTLVRTASMPAPDAAARHTGAGVARRQAHHERMRDERAREAAAGDAELPPEDDAVEMASAVHVLDSVGEQGDEGEGRKRKREDARAALDGHTVLSTGSRLEIFCDSERWYPATVMAREEDGDGRIVHEVEYGGYGSAVAGAGAGGAAADGDGDAAMDRADGEQGARAAGAAEAAEVRPAPPPVRRGVRRSALADALEAEDDEQQEEAVHGFSAKFPAF</sequence>
<feature type="compositionally biased region" description="Low complexity" evidence="1">
    <location>
        <begin position="618"/>
        <end position="631"/>
    </location>
</feature>
<evidence type="ECO:0000256" key="1">
    <source>
        <dbReference type="SAM" id="MobiDB-lite"/>
    </source>
</evidence>
<dbReference type="eggNOG" id="ENOG502T2BM">
    <property type="taxonomic scope" value="Eukaryota"/>
</dbReference>
<dbReference type="PaxDb" id="2903-EOD19604"/>
<keyword evidence="3" id="KW-1185">Reference proteome</keyword>